<evidence type="ECO:0000256" key="2">
    <source>
        <dbReference type="SAM" id="MobiDB-lite"/>
    </source>
</evidence>
<feature type="compositionally biased region" description="Basic and acidic residues" evidence="2">
    <location>
        <begin position="174"/>
        <end position="184"/>
    </location>
</feature>
<dbReference type="Proteomes" id="UP000244803">
    <property type="component" value="Chromosome 3"/>
</dbReference>
<proteinExistence type="inferred from homology"/>
<accession>A0A976SKU9</accession>
<name>A0A976SKU9_THEOR</name>
<organism evidence="3 4">
    <name type="scientific">Theileria orientalis</name>
    <dbReference type="NCBI Taxonomy" id="68886"/>
    <lineage>
        <taxon>Eukaryota</taxon>
        <taxon>Sar</taxon>
        <taxon>Alveolata</taxon>
        <taxon>Apicomplexa</taxon>
        <taxon>Aconoidasida</taxon>
        <taxon>Piroplasmida</taxon>
        <taxon>Theileriidae</taxon>
        <taxon>Theileria</taxon>
    </lineage>
</organism>
<protein>
    <recommendedName>
        <fullName evidence="5">CWC16 domain-containing protein</fullName>
    </recommendedName>
</protein>
<gene>
    <name evidence="3" type="ORF">MACJ_003862</name>
</gene>
<dbReference type="GO" id="GO:0000398">
    <property type="term" value="P:mRNA splicing, via spliceosome"/>
    <property type="evidence" value="ECO:0007669"/>
    <property type="project" value="InterPro"/>
</dbReference>
<dbReference type="PANTHER" id="PTHR12111:SF2">
    <property type="entry name" value="SPLICING FACTOR YJU2B-RELATED"/>
    <property type="match status" value="1"/>
</dbReference>
<dbReference type="EMBL" id="CP056066">
    <property type="protein sequence ID" value="UVC54323.1"/>
    <property type="molecule type" value="Genomic_DNA"/>
</dbReference>
<dbReference type="GO" id="GO:0005684">
    <property type="term" value="C:U2-type spliceosomal complex"/>
    <property type="evidence" value="ECO:0007669"/>
    <property type="project" value="TreeGrafter"/>
</dbReference>
<reference evidence="3" key="1">
    <citation type="submission" date="2022-07" db="EMBL/GenBank/DDBJ databases">
        <title>Evaluation of T. orientalis genome assembly methods using nanopore sequencing and analysis of variation between genomes.</title>
        <authorList>
            <person name="Yam J."/>
            <person name="Micallef M.L."/>
            <person name="Liu M."/>
            <person name="Djordjevic S.P."/>
            <person name="Bogema D.R."/>
            <person name="Jenkins C."/>
        </authorList>
    </citation>
    <scope>NUCLEOTIDE SEQUENCE</scope>
    <source>
        <strain evidence="3">Fish Creek</strain>
    </source>
</reference>
<dbReference type="AlphaFoldDB" id="A0A976SKU9"/>
<sequence length="359" mass="42089">MSTLKAARADNFYFPPEEDYNRQKKRIRRNKYNKNDKFHTDKSDRTGDIWSSGRRGPTIRFEMPFKVICLKCNAYIAKGVRFDAEKRAVGKYYSTDIYAFRMSCFSCFNRIVIQTDPQNTEYICKEGVRKKIELKSKDDPEVITVSYDVNEKQMRATNALYILEQQAEESLRKSSYREVSRGEEEGGAYQDNKHGVGLGEEVRRGQGNELAHTQLINEELNKFVTKPLERDDVVDDEAKIEYLEDLSEARNKDYYLANSALRRRFRMNKKLNEENKHENFNIPLLKVEREDIEDSKKITFISQNKKLKSHFKRLINNKNDIFSKNSVKTSSTISVPNTLDEKKKKLQFIKYIESKAKKG</sequence>
<comment type="similarity">
    <text evidence="1">Belongs to the CWC16 family.</text>
</comment>
<evidence type="ECO:0000313" key="3">
    <source>
        <dbReference type="EMBL" id="UVC54323.1"/>
    </source>
</evidence>
<feature type="region of interest" description="Disordered" evidence="2">
    <location>
        <begin position="174"/>
        <end position="195"/>
    </location>
</feature>
<evidence type="ECO:0000313" key="4">
    <source>
        <dbReference type="Proteomes" id="UP000244803"/>
    </source>
</evidence>
<dbReference type="Pfam" id="PF04502">
    <property type="entry name" value="Saf4_Yju2"/>
    <property type="match status" value="1"/>
</dbReference>
<dbReference type="PANTHER" id="PTHR12111">
    <property type="entry name" value="SPLICING FACTOR YJU2"/>
    <property type="match status" value="1"/>
</dbReference>
<evidence type="ECO:0000256" key="1">
    <source>
        <dbReference type="ARBA" id="ARBA00005595"/>
    </source>
</evidence>
<dbReference type="GO" id="GO:0071014">
    <property type="term" value="C:post-mRNA release spliceosomal complex"/>
    <property type="evidence" value="ECO:0007669"/>
    <property type="project" value="TreeGrafter"/>
</dbReference>
<evidence type="ECO:0008006" key="5">
    <source>
        <dbReference type="Google" id="ProtNLM"/>
    </source>
</evidence>
<dbReference type="InterPro" id="IPR007590">
    <property type="entry name" value="Saf4/Yju2"/>
</dbReference>